<gene>
    <name evidence="1" type="ORF">RhiirA4_455902</name>
</gene>
<evidence type="ECO:0000313" key="2">
    <source>
        <dbReference type="Proteomes" id="UP000234323"/>
    </source>
</evidence>
<evidence type="ECO:0000313" key="1">
    <source>
        <dbReference type="EMBL" id="PKY42163.1"/>
    </source>
</evidence>
<accession>A0A2I1G6B2</accession>
<sequence>MLIFKTEYNDLKKLVQNVFNETPYFCITSDGWSNVNKAPIPKGIEECMISIGIDKFIAVITDNANNMKLAWRILKEKYADKIFLGCWANGINL</sequence>
<name>A0A2I1G6B2_9GLOM</name>
<dbReference type="Proteomes" id="UP000234323">
    <property type="component" value="Unassembled WGS sequence"/>
</dbReference>
<comment type="caution">
    <text evidence="1">The sequence shown here is derived from an EMBL/GenBank/DDBJ whole genome shotgun (WGS) entry which is preliminary data.</text>
</comment>
<organism evidence="1 2">
    <name type="scientific">Rhizophagus irregularis</name>
    <dbReference type="NCBI Taxonomy" id="588596"/>
    <lineage>
        <taxon>Eukaryota</taxon>
        <taxon>Fungi</taxon>
        <taxon>Fungi incertae sedis</taxon>
        <taxon>Mucoromycota</taxon>
        <taxon>Glomeromycotina</taxon>
        <taxon>Glomeromycetes</taxon>
        <taxon>Glomerales</taxon>
        <taxon>Glomeraceae</taxon>
        <taxon>Rhizophagus</taxon>
    </lineage>
</organism>
<keyword evidence="2" id="KW-1185">Reference proteome</keyword>
<proteinExistence type="predicted"/>
<dbReference type="AlphaFoldDB" id="A0A2I1G6B2"/>
<reference evidence="1 2" key="1">
    <citation type="submission" date="2015-10" db="EMBL/GenBank/DDBJ databases">
        <title>Genome analyses suggest a sexual origin of heterokaryosis in a supposedly ancient asexual fungus.</title>
        <authorList>
            <person name="Ropars J."/>
            <person name="Sedzielewska K."/>
            <person name="Noel J."/>
            <person name="Charron P."/>
            <person name="Farinelli L."/>
            <person name="Marton T."/>
            <person name="Kruger M."/>
            <person name="Pelin A."/>
            <person name="Brachmann A."/>
            <person name="Corradi N."/>
        </authorList>
    </citation>
    <scope>NUCLEOTIDE SEQUENCE [LARGE SCALE GENOMIC DNA]</scope>
    <source>
        <strain evidence="1 2">A4</strain>
    </source>
</reference>
<dbReference type="EMBL" id="LLXI01000184">
    <property type="protein sequence ID" value="PKY42163.1"/>
    <property type="molecule type" value="Genomic_DNA"/>
</dbReference>
<evidence type="ECO:0008006" key="3">
    <source>
        <dbReference type="Google" id="ProtNLM"/>
    </source>
</evidence>
<protein>
    <recommendedName>
        <fullName evidence="3">DUF659 domain-containing protein</fullName>
    </recommendedName>
</protein>